<feature type="binding site" evidence="2">
    <location>
        <position position="48"/>
    </location>
    <ligand>
        <name>Mg(2+)</name>
        <dbReference type="ChEBI" id="CHEBI:18420"/>
        <label>2</label>
    </ligand>
</feature>
<feature type="binding site" evidence="2">
    <location>
        <position position="32"/>
    </location>
    <ligand>
        <name>Mg(2+)</name>
        <dbReference type="ChEBI" id="CHEBI:18420"/>
        <label>4</label>
    </ligand>
</feature>
<dbReference type="GO" id="GO:0009030">
    <property type="term" value="F:thiamine-phosphate kinase activity"/>
    <property type="evidence" value="ECO:0007669"/>
    <property type="project" value="UniProtKB-EC"/>
</dbReference>
<feature type="binding site" evidence="2">
    <location>
        <position position="55"/>
    </location>
    <ligand>
        <name>substrate</name>
    </ligand>
</feature>
<comment type="caution">
    <text evidence="4">The sequence shown here is derived from an EMBL/GenBank/DDBJ whole genome shotgun (WGS) entry which is preliminary data.</text>
</comment>
<comment type="caution">
    <text evidence="2">Lacks conserved residue(s) required for the propagation of feature annotation.</text>
</comment>
<proteinExistence type="inferred from homology"/>
<dbReference type="CDD" id="cd02194">
    <property type="entry name" value="ThiL"/>
    <property type="match status" value="1"/>
</dbReference>
<keyword evidence="5" id="KW-1185">Reference proteome</keyword>
<dbReference type="RefSeq" id="WP_243375880.1">
    <property type="nucleotide sequence ID" value="NZ_JAKZJU020000001.1"/>
</dbReference>
<dbReference type="EC" id="2.7.4.16" evidence="2"/>
<feature type="binding site" evidence="2">
    <location>
        <position position="158"/>
    </location>
    <ligand>
        <name>ATP</name>
        <dbReference type="ChEBI" id="CHEBI:30616"/>
    </ligand>
</feature>
<protein>
    <recommendedName>
        <fullName evidence="2">Thiamine-monophosphate kinase</fullName>
        <shortName evidence="2">TMP kinase</shortName>
        <shortName evidence="2">Thiamine-phosphate kinase</shortName>
        <ecNumber evidence="2">2.7.4.16</ecNumber>
    </recommendedName>
</protein>
<dbReference type="InterPro" id="IPR016188">
    <property type="entry name" value="PurM-like_N"/>
</dbReference>
<dbReference type="Proteomes" id="UP001165481">
    <property type="component" value="Unassembled WGS sequence"/>
</dbReference>
<dbReference type="HAMAP" id="MF_02128">
    <property type="entry name" value="TMP_kinase"/>
    <property type="match status" value="1"/>
</dbReference>
<gene>
    <name evidence="2 4" type="primary">thiL</name>
    <name evidence="4" type="ORF">MUN46_001655</name>
</gene>
<feature type="binding site" evidence="2">
    <location>
        <position position="76"/>
    </location>
    <ligand>
        <name>Mg(2+)</name>
        <dbReference type="ChEBI" id="CHEBI:18420"/>
        <label>2</label>
    </ligand>
</feature>
<evidence type="ECO:0000313" key="4">
    <source>
        <dbReference type="EMBL" id="MDL2058662.1"/>
    </source>
</evidence>
<sequence length="338" mass="36347">MPSPDGEFSIIDRFFSQGSANGPWFCKGVGDDCAIIDLGTSRIAVTMDMLAVGTHFLPDADPRDIGYKTLAVNLSDLAAAGAVPRAFFLSIGLPDKDEKWLEAFSSGLRELSEASGCALLGGDTVRTPLQNPSATAHSPAVFSVTALGELPPGMGLTRGGARPGDDIWVSGTLGDAYAALKYRWGHWAAAPAAFKLMRRRMERPEPRNALGRLLLPIATAAIDVSDGFEQDLSHILERSHVKAEIEWDSLPRSEALQSLPLEQQQEAALSGGDDYELVFTAPADRRREIFEAGIRSDTLVTRVGRILAESQQGDGALTVYDGHRRAVVLKSAGFDHFA</sequence>
<feature type="binding site" evidence="2">
    <location>
        <position position="76"/>
    </location>
    <ligand>
        <name>Mg(2+)</name>
        <dbReference type="ChEBI" id="CHEBI:18420"/>
        <label>3</label>
    </ligand>
</feature>
<comment type="catalytic activity">
    <reaction evidence="2">
        <text>thiamine phosphate + ATP = thiamine diphosphate + ADP</text>
        <dbReference type="Rhea" id="RHEA:15913"/>
        <dbReference type="ChEBI" id="CHEBI:30616"/>
        <dbReference type="ChEBI" id="CHEBI:37575"/>
        <dbReference type="ChEBI" id="CHEBI:58937"/>
        <dbReference type="ChEBI" id="CHEBI:456216"/>
        <dbReference type="EC" id="2.7.4.16"/>
    </reaction>
</comment>
<accession>A0ABT7IJX2</accession>
<dbReference type="PANTHER" id="PTHR30270">
    <property type="entry name" value="THIAMINE-MONOPHOSPHATE KINASE"/>
    <property type="match status" value="1"/>
</dbReference>
<comment type="pathway">
    <text evidence="2">Cofactor biosynthesis; thiamine diphosphate biosynthesis; thiamine diphosphate from thiamine phosphate: step 1/1.</text>
</comment>
<evidence type="ECO:0000313" key="5">
    <source>
        <dbReference type="Proteomes" id="UP001165481"/>
    </source>
</evidence>
<evidence type="ECO:0000259" key="3">
    <source>
        <dbReference type="Pfam" id="PF00586"/>
    </source>
</evidence>
<dbReference type="EMBL" id="JAKZJU020000001">
    <property type="protein sequence ID" value="MDL2058662.1"/>
    <property type="molecule type" value="Genomic_DNA"/>
</dbReference>
<keyword evidence="2" id="KW-0067">ATP-binding</keyword>
<feature type="binding site" evidence="2">
    <location>
        <position position="226"/>
    </location>
    <ligand>
        <name>Mg(2+)</name>
        <dbReference type="ChEBI" id="CHEBI:18420"/>
        <label>5</label>
    </ligand>
</feature>
<feature type="binding site" evidence="2">
    <location>
        <position position="273"/>
    </location>
    <ligand>
        <name>substrate</name>
    </ligand>
</feature>
<dbReference type="PIRSF" id="PIRSF005303">
    <property type="entry name" value="Thiam_monoph_kin"/>
    <property type="match status" value="1"/>
</dbReference>
<keyword evidence="1 2" id="KW-0784">Thiamine biosynthesis</keyword>
<keyword evidence="2" id="KW-0547">Nucleotide-binding</keyword>
<feature type="binding site" evidence="2">
    <location>
        <position position="48"/>
    </location>
    <ligand>
        <name>Mg(2+)</name>
        <dbReference type="ChEBI" id="CHEBI:18420"/>
        <label>1</label>
    </ligand>
</feature>
<evidence type="ECO:0000256" key="1">
    <source>
        <dbReference type="ARBA" id="ARBA00022977"/>
    </source>
</evidence>
<dbReference type="SUPFAM" id="SSF55326">
    <property type="entry name" value="PurM N-terminal domain-like"/>
    <property type="match status" value="1"/>
</dbReference>
<dbReference type="Gene3D" id="3.90.650.10">
    <property type="entry name" value="PurM-like C-terminal domain"/>
    <property type="match status" value="1"/>
</dbReference>
<keyword evidence="2" id="KW-0479">Metal-binding</keyword>
<feature type="binding site" evidence="2">
    <location>
        <position position="123"/>
    </location>
    <ligand>
        <name>Mg(2+)</name>
        <dbReference type="ChEBI" id="CHEBI:18420"/>
        <label>1</label>
    </ligand>
</feature>
<feature type="binding site" evidence="2">
    <location>
        <begin position="122"/>
        <end position="123"/>
    </location>
    <ligand>
        <name>ATP</name>
        <dbReference type="ChEBI" id="CHEBI:30616"/>
    </ligand>
</feature>
<dbReference type="InterPro" id="IPR006283">
    <property type="entry name" value="ThiL-like"/>
</dbReference>
<feature type="binding site" evidence="2">
    <location>
        <position position="223"/>
    </location>
    <ligand>
        <name>Mg(2+)</name>
        <dbReference type="ChEBI" id="CHEBI:18420"/>
        <label>3</label>
    </ligand>
</feature>
<feature type="binding site" evidence="2">
    <location>
        <position position="76"/>
    </location>
    <ligand>
        <name>Mg(2+)</name>
        <dbReference type="ChEBI" id="CHEBI:18420"/>
        <label>4</label>
    </ligand>
</feature>
<dbReference type="SUPFAM" id="SSF56042">
    <property type="entry name" value="PurM C-terminal domain-like"/>
    <property type="match status" value="1"/>
</dbReference>
<reference evidence="4" key="1">
    <citation type="submission" date="2023-03" db="EMBL/GenBank/DDBJ databases">
        <title>Mesosutterella sp. nov. isolated from porcine feces.</title>
        <authorList>
            <person name="Yu S."/>
        </authorList>
    </citation>
    <scope>NUCLEOTIDE SEQUENCE</scope>
    <source>
        <strain evidence="4">AGMB02718</strain>
    </source>
</reference>
<dbReference type="Gene3D" id="3.30.1330.10">
    <property type="entry name" value="PurM-like, N-terminal domain"/>
    <property type="match status" value="1"/>
</dbReference>
<evidence type="ECO:0000256" key="2">
    <source>
        <dbReference type="HAMAP-Rule" id="MF_02128"/>
    </source>
</evidence>
<keyword evidence="2" id="KW-0460">Magnesium</keyword>
<feature type="domain" description="PurM-like N-terminal" evidence="3">
    <location>
        <begin position="30"/>
        <end position="148"/>
    </location>
</feature>
<comment type="similarity">
    <text evidence="2">Belongs to the thiamine-monophosphate kinase family.</text>
</comment>
<name>A0ABT7IJX2_9BURK</name>
<keyword evidence="2 4" id="KW-0808">Transferase</keyword>
<feature type="binding site" evidence="2">
    <location>
        <position position="334"/>
    </location>
    <ligand>
        <name>substrate</name>
    </ligand>
</feature>
<feature type="binding site" evidence="2">
    <location>
        <position position="225"/>
    </location>
    <ligand>
        <name>ATP</name>
        <dbReference type="ChEBI" id="CHEBI:30616"/>
    </ligand>
</feature>
<dbReference type="InterPro" id="IPR036921">
    <property type="entry name" value="PurM-like_N_sf"/>
</dbReference>
<feature type="binding site" evidence="2">
    <location>
        <position position="32"/>
    </location>
    <ligand>
        <name>Mg(2+)</name>
        <dbReference type="ChEBI" id="CHEBI:18420"/>
        <label>3</label>
    </ligand>
</feature>
<dbReference type="Pfam" id="PF00586">
    <property type="entry name" value="AIRS"/>
    <property type="match status" value="1"/>
</dbReference>
<dbReference type="InterPro" id="IPR036676">
    <property type="entry name" value="PurM-like_C_sf"/>
</dbReference>
<comment type="miscellaneous">
    <text evidence="2">Reaction mechanism of ThiL seems to utilize a direct, inline transfer of the gamma-phosphate of ATP to TMP rather than a phosphorylated enzyme intermediate.</text>
</comment>
<dbReference type="PANTHER" id="PTHR30270:SF0">
    <property type="entry name" value="THIAMINE-MONOPHOSPHATE KINASE"/>
    <property type="match status" value="1"/>
</dbReference>
<keyword evidence="2 4" id="KW-0418">Kinase</keyword>
<comment type="function">
    <text evidence="2">Catalyzes the ATP-dependent phosphorylation of thiamine-monophosphate (TMP) to form thiamine-pyrophosphate (TPP), the active form of vitamin B1.</text>
</comment>
<dbReference type="NCBIfam" id="TIGR01379">
    <property type="entry name" value="thiL"/>
    <property type="match status" value="1"/>
</dbReference>
<organism evidence="4 5">
    <name type="scientific">Mesosutterella faecium</name>
    <dbReference type="NCBI Taxonomy" id="2925194"/>
    <lineage>
        <taxon>Bacteria</taxon>
        <taxon>Pseudomonadati</taxon>
        <taxon>Pseudomonadota</taxon>
        <taxon>Betaproteobacteria</taxon>
        <taxon>Burkholderiales</taxon>
        <taxon>Sutterellaceae</taxon>
        <taxon>Mesosutterella</taxon>
    </lineage>
</organism>
<feature type="binding site" evidence="2">
    <location>
        <position position="46"/>
    </location>
    <ligand>
        <name>Mg(2+)</name>
        <dbReference type="ChEBI" id="CHEBI:18420"/>
        <label>4</label>
    </ligand>
</feature>